<name>A0A7W6DSZ1_9RHOB</name>
<dbReference type="PANTHER" id="PTHR46656">
    <property type="entry name" value="PUTATIVE-RELATED"/>
    <property type="match status" value="1"/>
</dbReference>
<evidence type="ECO:0000259" key="1">
    <source>
        <dbReference type="Pfam" id="PF00534"/>
    </source>
</evidence>
<dbReference type="EMBL" id="JACIEJ010000022">
    <property type="protein sequence ID" value="MBB3988417.1"/>
    <property type="molecule type" value="Genomic_DNA"/>
</dbReference>
<protein>
    <submittedName>
        <fullName evidence="2">Glycosyltransferase involved in cell wall biosynthesis</fullName>
    </submittedName>
</protein>
<proteinExistence type="predicted"/>
<reference evidence="2 3" key="1">
    <citation type="submission" date="2020-08" db="EMBL/GenBank/DDBJ databases">
        <title>Genomic Encyclopedia of Type Strains, Phase IV (KMG-IV): sequencing the most valuable type-strain genomes for metagenomic binning, comparative biology and taxonomic classification.</title>
        <authorList>
            <person name="Goeker M."/>
        </authorList>
    </citation>
    <scope>NUCLEOTIDE SEQUENCE [LARGE SCALE GENOMIC DNA]</scope>
    <source>
        <strain evidence="2 3">DSM 102235</strain>
    </source>
</reference>
<organism evidence="2 3">
    <name type="scientific">Sagittula marina</name>
    <dbReference type="NCBI Taxonomy" id="943940"/>
    <lineage>
        <taxon>Bacteria</taxon>
        <taxon>Pseudomonadati</taxon>
        <taxon>Pseudomonadota</taxon>
        <taxon>Alphaproteobacteria</taxon>
        <taxon>Rhodobacterales</taxon>
        <taxon>Roseobacteraceae</taxon>
        <taxon>Sagittula</taxon>
    </lineage>
</organism>
<dbReference type="RefSeq" id="WP_183970228.1">
    <property type="nucleotide sequence ID" value="NZ_BAABBZ010000051.1"/>
</dbReference>
<dbReference type="Gene3D" id="3.40.50.2000">
    <property type="entry name" value="Glycogen Phosphorylase B"/>
    <property type="match status" value="1"/>
</dbReference>
<dbReference type="Proteomes" id="UP000541426">
    <property type="component" value="Unassembled WGS sequence"/>
</dbReference>
<keyword evidence="2" id="KW-0808">Transferase</keyword>
<evidence type="ECO:0000313" key="2">
    <source>
        <dbReference type="EMBL" id="MBB3988417.1"/>
    </source>
</evidence>
<keyword evidence="3" id="KW-1185">Reference proteome</keyword>
<gene>
    <name evidence="2" type="ORF">GGQ68_004774</name>
</gene>
<dbReference type="InterPro" id="IPR001296">
    <property type="entry name" value="Glyco_trans_1"/>
</dbReference>
<dbReference type="AlphaFoldDB" id="A0A7W6DSZ1"/>
<dbReference type="Pfam" id="PF00534">
    <property type="entry name" value="Glycos_transf_1"/>
    <property type="match status" value="1"/>
</dbReference>
<comment type="caution">
    <text evidence="2">The sequence shown here is derived from an EMBL/GenBank/DDBJ whole genome shotgun (WGS) entry which is preliminary data.</text>
</comment>
<sequence>MGDMLQGWVQSLRTPDQYMRVGLYVQGARIHEASANIYRGDLERAGIGDGCHGFSIPLTADLVRLATLNGGQVEIRVLSGASTQLLGKHHLSDTRTSGDADGKPMPGWLSPLQRRLYGGAQVLAALLSRSGDLAPPPRAPGTSAAQQRLFSRTDYLDPEVQLPELMFGYAEYIRYRDRLDEQFDTAGHPDDIAHFYKRYLSAYAAMRGGLRVPLTRPVIDWLNEPVVIGGQRNSLSRAAWFFLPDVQPIRNSMNFNAQDWYVWAVYWWSVNQAEAIHCEDCLVPASYIDLLRSVPPERQGMTYAPSEFMLRQYAETPEIADLNLTQEDARRDLTCALLLLAVPRPDFLRYIPRPALEAALTPNGHGPSPLAQFCTQMGLPASNLDRSGYARALRQQGFDLDTMRFLTFTSEGHRAECATLPPLPKADTVDVQVIGPFAKASGLGQATRLSASALVSAGVAINTVDFGLDNPAPEGFSRAAVVSDYTRAKVNLFHLNAEAIPLAAAYQPDVFTGAYNIGYFYWELDSPGACHYLGMDMLDEIWVSTEFGVSIFQPHVDVPVTNVGMSFEALPDIPAGEARAFLQKTANIGRDVFTFMVTFDSFSFVQRKNPLGVLKAFAKAFPQGGDDDVRLVIKTQNRTRVADPTQIAIWEQVDEALAADSRIVLIDETLQYTDLLKLKKGADAYISLHKSEGWGFGMIEAMNLGVPVLATAYSGNMDFCTPETCWLVDYELKELGPQDYIFVRPGQKWAEPDADHAARQMRAMKDDPAECAKRAVAARHKVQTEFSEAAIGQRYATRIHQILADIDQRRCAS</sequence>
<dbReference type="GO" id="GO:0016757">
    <property type="term" value="F:glycosyltransferase activity"/>
    <property type="evidence" value="ECO:0007669"/>
    <property type="project" value="InterPro"/>
</dbReference>
<dbReference type="PANTHER" id="PTHR46656:SF3">
    <property type="entry name" value="PUTATIVE-RELATED"/>
    <property type="match status" value="1"/>
</dbReference>
<feature type="domain" description="Glycosyl transferase family 1" evidence="1">
    <location>
        <begin position="604"/>
        <end position="722"/>
    </location>
</feature>
<evidence type="ECO:0000313" key="3">
    <source>
        <dbReference type="Proteomes" id="UP000541426"/>
    </source>
</evidence>
<accession>A0A7W6DSZ1</accession>
<dbReference type="SUPFAM" id="SSF53756">
    <property type="entry name" value="UDP-Glycosyltransferase/glycogen phosphorylase"/>
    <property type="match status" value="1"/>
</dbReference>